<evidence type="ECO:0000256" key="4">
    <source>
        <dbReference type="ARBA" id="ARBA00022801"/>
    </source>
</evidence>
<evidence type="ECO:0000256" key="9">
    <source>
        <dbReference type="ARBA" id="ARBA00023204"/>
    </source>
</evidence>
<keyword evidence="9" id="KW-0234">DNA repair</keyword>
<gene>
    <name evidence="12" type="ORF">LSG31_22510</name>
</gene>
<dbReference type="Pfam" id="PF13361">
    <property type="entry name" value="UvrD_C"/>
    <property type="match status" value="1"/>
</dbReference>
<protein>
    <submittedName>
        <fullName evidence="12">PD-(D/E)XK nuclease family protein</fullName>
    </submittedName>
</protein>
<dbReference type="InterPro" id="IPR000212">
    <property type="entry name" value="DNA_helicase_UvrD/REP"/>
</dbReference>
<proteinExistence type="predicted"/>
<sequence>MKQLIYGVWGESDRDTLIQEFLPFLRQKKVDNCYYVVPTAGLAADIRERLLAQVSGWVGKPILTFDDLIARIVRFSPIPVQRIDTVMQERAIHHIMEQSDRIWAGKPLKQWAKLPGVVRTMMQTIAELRRSGISVEHVREFADEDLQTVTVVWQQYETWLRQNADVRLIDIEESFRYAEELLQQYGIQRILPQLACILFDHFVDFTPLQKRILSHFRRVDTCIVYIPVSADTGQAHSEIKGSLSALERILTEDAGHPFDIVRGKDDSERWDQKDLCVEITPVQSMEKQWLWVAKEIKKRSHGGVPLERMAILVPNLKEHIRELDHVLQKEHIPHRAVVSQSLRSIPFVQEMITFMRIASEQWRREDVLAYAVQKQLLGERIPVHALKRLAVKLGIQRGYDIWQERLQTYLQSLNDTSESAGMEEREFRSVQLEKEIADVRSILQWLASVHERIEPFLQHAPLLNYIQQLFVSIPIVQLRKNLVQKAKTALHASREDIRINLRQPVHVSYIRRDMRAIDALYTWAEHVKRIERRLQREHENCSLQEFVEILETDWEEIEVDAQDAGENGVWILEPTAARGLVFDHVFFANLNEGTFPKPKPIHWLLREEQRRALIRQGLQLPQQQLQMDLQHVFFTMAFQLAKQRLDLLYVEEKGMLRSRFLETLMRDCPQQAEQWSRHIRECTDAFFQGSACVPAAWQDLSQTKERDMWLFAHVAVADLQHAMQVEYKDSCAFQEWQYRFQQIAVEDERMQDVSRYRGTLRDPEIRRELQERFHKDRVYSASFFNQYGSCPFQFFVNRVLAAELPDEEGDILAVADRGNLYHRVLFRLYEEWRENRNRKLTDADRDKWLSELRRIVAEELAALEQSTYIGERLTWQIEKERIQEKLEQWLEYEMRSFDQMDAKLQPHRLEWSFGMPLEDHQLKDPNSTAQPIEMAGLKFAGRIDRIDYAKEHDMYAIYDYKTTGNSLTGKKDLERGIDFQLAVYLQAVGENKELLGIGEGAAAAGALYYGIEKPNRGKGVYHELHKDKIGLKRNRTFIPALEWEETLEKSLETIQSYHQSMQEGEFAVQPRKCTTYCPYKRICRFDPIQSIAFEQQKQGMKEEEKEGKI</sequence>
<dbReference type="Gene3D" id="3.40.50.300">
    <property type="entry name" value="P-loop containing nucleotide triphosphate hydrolases"/>
    <property type="match status" value="1"/>
</dbReference>
<dbReference type="Gene3D" id="3.90.320.10">
    <property type="match status" value="1"/>
</dbReference>
<evidence type="ECO:0000259" key="11">
    <source>
        <dbReference type="Pfam" id="PF13361"/>
    </source>
</evidence>
<evidence type="ECO:0000256" key="6">
    <source>
        <dbReference type="ARBA" id="ARBA00022839"/>
    </source>
</evidence>
<keyword evidence="7" id="KW-0067">ATP-binding</keyword>
<dbReference type="InterPro" id="IPR027417">
    <property type="entry name" value="P-loop_NTPase"/>
</dbReference>
<dbReference type="SUPFAM" id="SSF52540">
    <property type="entry name" value="P-loop containing nucleoside triphosphate hydrolases"/>
    <property type="match status" value="2"/>
</dbReference>
<keyword evidence="6" id="KW-0269">Exonuclease</keyword>
<evidence type="ECO:0000256" key="7">
    <source>
        <dbReference type="ARBA" id="ARBA00022840"/>
    </source>
</evidence>
<keyword evidence="5" id="KW-0347">Helicase</keyword>
<keyword evidence="3" id="KW-0227">DNA damage</keyword>
<dbReference type="InterPro" id="IPR038726">
    <property type="entry name" value="PDDEXK_AddAB-type"/>
</dbReference>
<keyword evidence="8" id="KW-0238">DNA-binding</keyword>
<evidence type="ECO:0000256" key="2">
    <source>
        <dbReference type="ARBA" id="ARBA00022741"/>
    </source>
</evidence>
<dbReference type="PANTHER" id="PTHR11070">
    <property type="entry name" value="UVRD / RECB / PCRA DNA HELICASE FAMILY MEMBER"/>
    <property type="match status" value="1"/>
</dbReference>
<dbReference type="PANTHER" id="PTHR11070:SF2">
    <property type="entry name" value="ATP-DEPENDENT DNA HELICASE SRS2"/>
    <property type="match status" value="1"/>
</dbReference>
<evidence type="ECO:0000256" key="5">
    <source>
        <dbReference type="ARBA" id="ARBA00022806"/>
    </source>
</evidence>
<evidence type="ECO:0000256" key="1">
    <source>
        <dbReference type="ARBA" id="ARBA00022722"/>
    </source>
</evidence>
<feature type="domain" description="UvrD-like helicase C-terminal" evidence="11">
    <location>
        <begin position="276"/>
        <end position="610"/>
    </location>
</feature>
<dbReference type="InterPro" id="IPR014017">
    <property type="entry name" value="DNA_helicase_UvrD-like_C"/>
</dbReference>
<organism evidence="12 13">
    <name type="scientific">Fodinisporobacter ferrooxydans</name>
    <dbReference type="NCBI Taxonomy" id="2901836"/>
    <lineage>
        <taxon>Bacteria</taxon>
        <taxon>Bacillati</taxon>
        <taxon>Bacillota</taxon>
        <taxon>Bacilli</taxon>
        <taxon>Bacillales</taxon>
        <taxon>Alicyclobacillaceae</taxon>
        <taxon>Fodinisporobacter</taxon>
    </lineage>
</organism>
<reference evidence="12" key="1">
    <citation type="submission" date="2021-12" db="EMBL/GenBank/DDBJ databases">
        <title>Alicyclobacillaceae gen. nov., sp. nov., isolated from chalcocite enrichment system.</title>
        <authorList>
            <person name="Jiang Z."/>
        </authorList>
    </citation>
    <scope>NUCLEOTIDE SEQUENCE</scope>
    <source>
        <strain evidence="12">MYW30-H2</strain>
    </source>
</reference>
<evidence type="ECO:0000313" key="12">
    <source>
        <dbReference type="EMBL" id="UOF90592.1"/>
    </source>
</evidence>
<dbReference type="EMBL" id="CP089291">
    <property type="protein sequence ID" value="UOF90592.1"/>
    <property type="molecule type" value="Genomic_DNA"/>
</dbReference>
<dbReference type="InterPro" id="IPR011604">
    <property type="entry name" value="PDDEXK-like_dom_sf"/>
</dbReference>
<evidence type="ECO:0000259" key="10">
    <source>
        <dbReference type="Pfam" id="PF12705"/>
    </source>
</evidence>
<keyword evidence="1" id="KW-0540">Nuclease</keyword>
<feature type="domain" description="PD-(D/E)XK endonuclease-like" evidence="10">
    <location>
        <begin position="780"/>
        <end position="1084"/>
    </location>
</feature>
<keyword evidence="13" id="KW-1185">Reference proteome</keyword>
<evidence type="ECO:0000256" key="8">
    <source>
        <dbReference type="ARBA" id="ARBA00023125"/>
    </source>
</evidence>
<dbReference type="Proteomes" id="UP000830167">
    <property type="component" value="Chromosome"/>
</dbReference>
<dbReference type="Pfam" id="PF12705">
    <property type="entry name" value="PDDEXK_1"/>
    <property type="match status" value="1"/>
</dbReference>
<keyword evidence="4" id="KW-0378">Hydrolase</keyword>
<accession>A0ABY4CMD6</accession>
<keyword evidence="2" id="KW-0547">Nucleotide-binding</keyword>
<evidence type="ECO:0000256" key="3">
    <source>
        <dbReference type="ARBA" id="ARBA00022763"/>
    </source>
</evidence>
<name>A0ABY4CMD6_9BACL</name>
<dbReference type="RefSeq" id="WP_347437291.1">
    <property type="nucleotide sequence ID" value="NZ_CP089291.1"/>
</dbReference>
<evidence type="ECO:0000313" key="13">
    <source>
        <dbReference type="Proteomes" id="UP000830167"/>
    </source>
</evidence>